<evidence type="ECO:0000313" key="3">
    <source>
        <dbReference type="Proteomes" id="UP000011135"/>
    </source>
</evidence>
<feature type="region of interest" description="Disordered" evidence="1">
    <location>
        <begin position="22"/>
        <end position="52"/>
    </location>
</feature>
<dbReference type="STRING" id="1237149.C900_02618"/>
<comment type="caution">
    <text evidence="2">The sequence shown here is derived from an EMBL/GenBank/DDBJ whole genome shotgun (WGS) entry which is preliminary data.</text>
</comment>
<name>L8JZE7_9BACT</name>
<proteinExistence type="predicted"/>
<evidence type="ECO:0000256" key="1">
    <source>
        <dbReference type="SAM" id="MobiDB-lite"/>
    </source>
</evidence>
<dbReference type="AlphaFoldDB" id="L8JZE7"/>
<evidence type="ECO:0000313" key="2">
    <source>
        <dbReference type="EMBL" id="ELR73533.1"/>
    </source>
</evidence>
<dbReference type="RefSeq" id="WP_009577753.1">
    <property type="nucleotide sequence ID" value="NZ_AMZN01000004.1"/>
</dbReference>
<gene>
    <name evidence="2" type="ORF">C900_02618</name>
</gene>
<dbReference type="EMBL" id="AMZN01000004">
    <property type="protein sequence ID" value="ELR73533.1"/>
    <property type="molecule type" value="Genomic_DNA"/>
</dbReference>
<feature type="compositionally biased region" description="Basic and acidic residues" evidence="1">
    <location>
        <begin position="43"/>
        <end position="52"/>
    </location>
</feature>
<keyword evidence="3" id="KW-1185">Reference proteome</keyword>
<dbReference type="Proteomes" id="UP000011135">
    <property type="component" value="Unassembled WGS sequence"/>
</dbReference>
<sequence length="120" mass="13811">MAKRKNPLKDLDAFLKQEASSLVNPKKVGTQKEEKNIQPVAPEPKEEKKAATKEDIISELRMLAGKEGDEFRSSFYNIIRETLEGLDHSSAADKMLINTVLYLNDKSNWKDNIQTYWKNR</sequence>
<organism evidence="2 3">
    <name type="scientific">Fulvivirga imtechensis AK7</name>
    <dbReference type="NCBI Taxonomy" id="1237149"/>
    <lineage>
        <taxon>Bacteria</taxon>
        <taxon>Pseudomonadati</taxon>
        <taxon>Bacteroidota</taxon>
        <taxon>Cytophagia</taxon>
        <taxon>Cytophagales</taxon>
        <taxon>Fulvivirgaceae</taxon>
        <taxon>Fulvivirga</taxon>
    </lineage>
</organism>
<dbReference type="OrthoDB" id="982253at2"/>
<reference evidence="2 3" key="1">
    <citation type="submission" date="2012-12" db="EMBL/GenBank/DDBJ databases">
        <title>Genome assembly of Fulvivirga imtechensis AK7.</title>
        <authorList>
            <person name="Nupur N."/>
            <person name="Khatri I."/>
            <person name="Kumar R."/>
            <person name="Subramanian S."/>
            <person name="Pinnaka A."/>
        </authorList>
    </citation>
    <scope>NUCLEOTIDE SEQUENCE [LARGE SCALE GENOMIC DNA]</scope>
    <source>
        <strain evidence="2 3">AK7</strain>
    </source>
</reference>
<protein>
    <submittedName>
        <fullName evidence="2">Uncharacterized protein</fullName>
    </submittedName>
</protein>
<accession>L8JZE7</accession>